<dbReference type="Proteomes" id="UP000198506">
    <property type="component" value="Unassembled WGS sequence"/>
</dbReference>
<evidence type="ECO:0000313" key="2">
    <source>
        <dbReference type="EMBL" id="SFS09854.1"/>
    </source>
</evidence>
<name>A0AA94KZH2_9MICO</name>
<gene>
    <name evidence="2" type="ORF">SAMN04487783_1322</name>
</gene>
<feature type="domain" description="NAD(P)-binding" evidence="1">
    <location>
        <begin position="6"/>
        <end position="190"/>
    </location>
</feature>
<dbReference type="PANTHER" id="PTHR12126:SF11">
    <property type="entry name" value="NADH DEHYDROGENASE [UBIQUINONE] 1 ALPHA SUBCOMPLEX SUBUNIT 9, MITOCHONDRIAL"/>
    <property type="match status" value="1"/>
</dbReference>
<dbReference type="InterPro" id="IPR051207">
    <property type="entry name" value="ComplexI_NDUFA9_subunit"/>
</dbReference>
<dbReference type="Gene3D" id="3.40.50.720">
    <property type="entry name" value="NAD(P)-binding Rossmann-like Domain"/>
    <property type="match status" value="1"/>
</dbReference>
<proteinExistence type="predicted"/>
<evidence type="ECO:0000259" key="1">
    <source>
        <dbReference type="Pfam" id="PF13460"/>
    </source>
</evidence>
<dbReference type="InterPro" id="IPR016040">
    <property type="entry name" value="NAD(P)-bd_dom"/>
</dbReference>
<evidence type="ECO:0000313" key="3">
    <source>
        <dbReference type="Proteomes" id="UP000198506"/>
    </source>
</evidence>
<dbReference type="InterPro" id="IPR036291">
    <property type="entry name" value="NAD(P)-bd_dom_sf"/>
</dbReference>
<reference evidence="2 3" key="1">
    <citation type="submission" date="2016-10" db="EMBL/GenBank/DDBJ databases">
        <authorList>
            <person name="Varghese N."/>
            <person name="Submissions S."/>
        </authorList>
    </citation>
    <scope>NUCLEOTIDE SEQUENCE [LARGE SCALE GENOMIC DNA]</scope>
    <source>
        <strain evidence="2 3">IAM 15147</strain>
    </source>
</reference>
<accession>A0AA94KZH2</accession>
<keyword evidence="3" id="KW-1185">Reference proteome</keyword>
<protein>
    <submittedName>
        <fullName evidence="2">Uncharacterized conserved protein YbjT, contains NAD(P)-binding and DUF2867 domains</fullName>
    </submittedName>
</protein>
<dbReference type="EMBL" id="FOZN01000002">
    <property type="protein sequence ID" value="SFS09854.1"/>
    <property type="molecule type" value="Genomic_DNA"/>
</dbReference>
<sequence length="295" mass="30502">MILVVGGTGRLGRLVVDALADGHALRVFARHATAAEPALAPVERIDGDVRDSDAVVAAAAGASCIVLASHGVESRERDGLETVDVLGARAVVAAATRHACSIVLVSAVGAAPDARQPLARTKWAAEQIVTASGVPWTIVRSASFAQTWAMILTLSAGGSGRPSLIGRGEAIHRFVDVRDVAGVVARAATDDALRGRILEVCGPAGLSASQLAEMVQVANSWHGSPRHLPVAAARIIASCLTPFRPDLARRLTLGIAMNVSQPADGADAEAPSWLVTRPITPETMRWSPPSTVPTA</sequence>
<dbReference type="AlphaFoldDB" id="A0AA94KZH2"/>
<dbReference type="SUPFAM" id="SSF51735">
    <property type="entry name" value="NAD(P)-binding Rossmann-fold domains"/>
    <property type="match status" value="1"/>
</dbReference>
<comment type="caution">
    <text evidence="2">The sequence shown here is derived from an EMBL/GenBank/DDBJ whole genome shotgun (WGS) entry which is preliminary data.</text>
</comment>
<dbReference type="GO" id="GO:0044877">
    <property type="term" value="F:protein-containing complex binding"/>
    <property type="evidence" value="ECO:0007669"/>
    <property type="project" value="TreeGrafter"/>
</dbReference>
<organism evidence="2 3">
    <name type="scientific">Agrococcus baldri</name>
    <dbReference type="NCBI Taxonomy" id="153730"/>
    <lineage>
        <taxon>Bacteria</taxon>
        <taxon>Bacillati</taxon>
        <taxon>Actinomycetota</taxon>
        <taxon>Actinomycetes</taxon>
        <taxon>Micrococcales</taxon>
        <taxon>Microbacteriaceae</taxon>
        <taxon>Agrococcus</taxon>
    </lineage>
</organism>
<dbReference type="Pfam" id="PF13460">
    <property type="entry name" value="NAD_binding_10"/>
    <property type="match status" value="1"/>
</dbReference>
<dbReference type="PANTHER" id="PTHR12126">
    <property type="entry name" value="NADH-UBIQUINONE OXIDOREDUCTASE 39 KDA SUBUNIT-RELATED"/>
    <property type="match status" value="1"/>
</dbReference>